<evidence type="ECO:0000313" key="1">
    <source>
        <dbReference type="EMBL" id="KAE8411192.1"/>
    </source>
</evidence>
<reference evidence="1 2" key="1">
    <citation type="submission" date="2019-04" db="EMBL/GenBank/DDBJ databases">
        <authorList>
            <consortium name="DOE Joint Genome Institute"/>
            <person name="Mondo S."/>
            <person name="Kjaerbolling I."/>
            <person name="Vesth T."/>
            <person name="Frisvad J.C."/>
            <person name="Nybo J.L."/>
            <person name="Theobald S."/>
            <person name="Kildgaard S."/>
            <person name="Isbrandt T."/>
            <person name="Kuo A."/>
            <person name="Sato A."/>
            <person name="Lyhne E.K."/>
            <person name="Kogle M.E."/>
            <person name="Wiebenga A."/>
            <person name="Kun R.S."/>
            <person name="Lubbers R.J."/>
            <person name="Makela M.R."/>
            <person name="Barry K."/>
            <person name="Chovatia M."/>
            <person name="Clum A."/>
            <person name="Daum C."/>
            <person name="Haridas S."/>
            <person name="He G."/>
            <person name="LaButti K."/>
            <person name="Lipzen A."/>
            <person name="Riley R."/>
            <person name="Salamov A."/>
            <person name="Simmons B.A."/>
            <person name="Magnuson J.K."/>
            <person name="Henrissat B."/>
            <person name="Mortensen U.H."/>
            <person name="Larsen T.O."/>
            <person name="Devries R.P."/>
            <person name="Grigoriev I.V."/>
            <person name="Machida M."/>
            <person name="Baker S.E."/>
            <person name="Andersen M.R."/>
            <person name="Cantor M.N."/>
            <person name="Hua S.X."/>
        </authorList>
    </citation>
    <scope>NUCLEOTIDE SEQUENCE [LARGE SCALE GENOMIC DNA]</scope>
    <source>
        <strain evidence="1 2">CBS 117616</strain>
    </source>
</reference>
<gene>
    <name evidence="1" type="ORF">BDV36DRAFT_97349</name>
</gene>
<evidence type="ECO:0000313" key="2">
    <source>
        <dbReference type="Proteomes" id="UP000325395"/>
    </source>
</evidence>
<dbReference type="Proteomes" id="UP000325395">
    <property type="component" value="Unassembled WGS sequence"/>
</dbReference>
<proteinExistence type="predicted"/>
<dbReference type="EMBL" id="ML735887">
    <property type="protein sequence ID" value="KAE8411192.1"/>
    <property type="molecule type" value="Genomic_DNA"/>
</dbReference>
<protein>
    <submittedName>
        <fullName evidence="1">Uncharacterized protein</fullName>
    </submittedName>
</protein>
<sequence>MMIQIASSQLESIQSIALTDSAILLSGEEKPVSRFPRFIQIAIVPVSLMPIPVDVVSCATITPQFDHVCG</sequence>
<keyword evidence="2" id="KW-1185">Reference proteome</keyword>
<organism evidence="1 2">
    <name type="scientific">Aspergillus pseudocaelatus</name>
    <dbReference type="NCBI Taxonomy" id="1825620"/>
    <lineage>
        <taxon>Eukaryota</taxon>
        <taxon>Fungi</taxon>
        <taxon>Dikarya</taxon>
        <taxon>Ascomycota</taxon>
        <taxon>Pezizomycotina</taxon>
        <taxon>Eurotiomycetes</taxon>
        <taxon>Eurotiomycetidae</taxon>
        <taxon>Eurotiales</taxon>
        <taxon>Aspergillaceae</taxon>
        <taxon>Aspergillus</taxon>
        <taxon>Aspergillus subgen. Circumdati</taxon>
    </lineage>
</organism>
<name>A0ABQ6W219_9EURO</name>
<accession>A0ABQ6W219</accession>